<organism evidence="6 7">
    <name type="scientific">Aphanomyces stellatus</name>
    <dbReference type="NCBI Taxonomy" id="120398"/>
    <lineage>
        <taxon>Eukaryota</taxon>
        <taxon>Sar</taxon>
        <taxon>Stramenopiles</taxon>
        <taxon>Oomycota</taxon>
        <taxon>Saprolegniomycetes</taxon>
        <taxon>Saprolegniales</taxon>
        <taxon>Verrucalvaceae</taxon>
        <taxon>Aphanomyces</taxon>
    </lineage>
</organism>
<dbReference type="Proteomes" id="UP000332933">
    <property type="component" value="Unassembled WGS sequence"/>
</dbReference>
<dbReference type="AlphaFoldDB" id="A0A485KT38"/>
<evidence type="ECO:0000256" key="1">
    <source>
        <dbReference type="ARBA" id="ARBA00008361"/>
    </source>
</evidence>
<dbReference type="GO" id="GO:0008757">
    <property type="term" value="F:S-adenosylmethionine-dependent methyltransferase activity"/>
    <property type="evidence" value="ECO:0007669"/>
    <property type="project" value="InterPro"/>
</dbReference>
<evidence type="ECO:0000256" key="2">
    <source>
        <dbReference type="ARBA" id="ARBA00022603"/>
    </source>
</evidence>
<evidence type="ECO:0000313" key="5">
    <source>
        <dbReference type="EMBL" id="KAF0698330.1"/>
    </source>
</evidence>
<accession>A0A485KT38</accession>
<sequence>MYRQGIKAFSSIPLPKGYSIYDNARPDYPIHAFFKLKDFLHRSDRPHSALYDVVEIGAGQGKLTRALKRALPKHTRFAAVEADADLRTEFQHFISGVPVFDGSASNTSLPDESVCNIAIGHSFHYMESKNALDEFHRILVPNGRLGIMLNKGDFNVCPFMQEVERILKSFNAAYVPNQSSRELEDIFHERPFLFTPMQSERISTVHSASVDGIVNYLMSTCVISNLSHRRQTDVRLSISRLIETNPDVRIENGQHMLDLPCEVEFHWVEKREVLSPLSVEHTTQESGAKQSC</sequence>
<dbReference type="InterPro" id="IPR029063">
    <property type="entry name" value="SAM-dependent_MTases_sf"/>
</dbReference>
<dbReference type="InterPro" id="IPR051052">
    <property type="entry name" value="Diverse_substrate_MTase"/>
</dbReference>
<dbReference type="SUPFAM" id="SSF53335">
    <property type="entry name" value="S-adenosyl-L-methionine-dependent methyltransferases"/>
    <property type="match status" value="1"/>
</dbReference>
<dbReference type="Gene3D" id="3.40.50.150">
    <property type="entry name" value="Vaccinia Virus protein VP39"/>
    <property type="match status" value="1"/>
</dbReference>
<evidence type="ECO:0000259" key="4">
    <source>
        <dbReference type="Pfam" id="PF08241"/>
    </source>
</evidence>
<reference evidence="6 7" key="1">
    <citation type="submission" date="2019-03" db="EMBL/GenBank/DDBJ databases">
        <authorList>
            <person name="Gaulin E."/>
            <person name="Dumas B."/>
        </authorList>
    </citation>
    <scope>NUCLEOTIDE SEQUENCE [LARGE SCALE GENOMIC DNA]</scope>
    <source>
        <strain evidence="6">CBS 568.67</strain>
    </source>
</reference>
<dbReference type="EMBL" id="CAADRA010005268">
    <property type="protein sequence ID" value="VFT87918.1"/>
    <property type="molecule type" value="Genomic_DNA"/>
</dbReference>
<evidence type="ECO:0000313" key="6">
    <source>
        <dbReference type="EMBL" id="VFT87918.1"/>
    </source>
</evidence>
<dbReference type="Pfam" id="PF08241">
    <property type="entry name" value="Methyltransf_11"/>
    <property type="match status" value="1"/>
</dbReference>
<dbReference type="OrthoDB" id="506498at2759"/>
<keyword evidence="3" id="KW-0808">Transferase</keyword>
<gene>
    <name evidence="6" type="primary">Aste57867_11050</name>
    <name evidence="5" type="ORF">As57867_011008</name>
    <name evidence="6" type="ORF">ASTE57867_11050</name>
</gene>
<evidence type="ECO:0000256" key="3">
    <source>
        <dbReference type="ARBA" id="ARBA00022679"/>
    </source>
</evidence>
<comment type="similarity">
    <text evidence="1">Belongs to the methyltransferase superfamily.</text>
</comment>
<evidence type="ECO:0000313" key="7">
    <source>
        <dbReference type="Proteomes" id="UP000332933"/>
    </source>
</evidence>
<dbReference type="InterPro" id="IPR013216">
    <property type="entry name" value="Methyltransf_11"/>
</dbReference>
<dbReference type="GO" id="GO:0032259">
    <property type="term" value="P:methylation"/>
    <property type="evidence" value="ECO:0007669"/>
    <property type="project" value="UniProtKB-KW"/>
</dbReference>
<keyword evidence="2" id="KW-0489">Methyltransferase</keyword>
<dbReference type="EMBL" id="VJMH01005247">
    <property type="protein sequence ID" value="KAF0698330.1"/>
    <property type="molecule type" value="Genomic_DNA"/>
</dbReference>
<proteinExistence type="inferred from homology"/>
<keyword evidence="7" id="KW-1185">Reference proteome</keyword>
<name>A0A485KT38_9STRA</name>
<protein>
    <submittedName>
        <fullName evidence="6">Aste57867_11050 protein</fullName>
    </submittedName>
</protein>
<dbReference type="CDD" id="cd02440">
    <property type="entry name" value="AdoMet_MTases"/>
    <property type="match status" value="1"/>
</dbReference>
<feature type="domain" description="Methyltransferase type 11" evidence="4">
    <location>
        <begin position="54"/>
        <end position="145"/>
    </location>
</feature>
<reference evidence="5" key="2">
    <citation type="submission" date="2019-06" db="EMBL/GenBank/DDBJ databases">
        <title>Genomics analysis of Aphanomyces spp. identifies a new class of oomycete effector associated with host adaptation.</title>
        <authorList>
            <person name="Gaulin E."/>
        </authorList>
    </citation>
    <scope>NUCLEOTIDE SEQUENCE</scope>
    <source>
        <strain evidence="5">CBS 578.67</strain>
    </source>
</reference>
<dbReference type="PANTHER" id="PTHR44942:SF4">
    <property type="entry name" value="METHYLTRANSFERASE TYPE 11 DOMAIN-CONTAINING PROTEIN"/>
    <property type="match status" value="1"/>
</dbReference>
<dbReference type="PANTHER" id="PTHR44942">
    <property type="entry name" value="METHYLTRANSF_11 DOMAIN-CONTAINING PROTEIN"/>
    <property type="match status" value="1"/>
</dbReference>